<dbReference type="InterPro" id="IPR000073">
    <property type="entry name" value="AB_hydrolase_1"/>
</dbReference>
<evidence type="ECO:0000313" key="3">
    <source>
        <dbReference type="Proteomes" id="UP000642748"/>
    </source>
</evidence>
<dbReference type="Proteomes" id="UP000642748">
    <property type="component" value="Unassembled WGS sequence"/>
</dbReference>
<dbReference type="SUPFAM" id="SSF53474">
    <property type="entry name" value="alpha/beta-Hydrolases"/>
    <property type="match status" value="1"/>
</dbReference>
<name>A0A8J3VT51_9ACTN</name>
<dbReference type="InterPro" id="IPR050471">
    <property type="entry name" value="AB_hydrolase"/>
</dbReference>
<feature type="domain" description="AB hydrolase-1" evidence="1">
    <location>
        <begin position="24"/>
        <end position="285"/>
    </location>
</feature>
<dbReference type="GO" id="GO:0004806">
    <property type="term" value="F:triacylglycerol lipase activity"/>
    <property type="evidence" value="ECO:0007669"/>
    <property type="project" value="TreeGrafter"/>
</dbReference>
<proteinExistence type="predicted"/>
<keyword evidence="2" id="KW-0378">Hydrolase</keyword>
<reference evidence="2" key="1">
    <citation type="submission" date="2021-01" db="EMBL/GenBank/DDBJ databases">
        <title>Whole genome shotgun sequence of Rugosimonospora africana NBRC 104875.</title>
        <authorList>
            <person name="Komaki H."/>
            <person name="Tamura T."/>
        </authorList>
    </citation>
    <scope>NUCLEOTIDE SEQUENCE</scope>
    <source>
        <strain evidence="2">NBRC 104875</strain>
    </source>
</reference>
<comment type="caution">
    <text evidence="2">The sequence shown here is derived from an EMBL/GenBank/DDBJ whole genome shotgun (WGS) entry which is preliminary data.</text>
</comment>
<dbReference type="Gene3D" id="3.40.50.1820">
    <property type="entry name" value="alpha/beta hydrolase"/>
    <property type="match status" value="1"/>
</dbReference>
<evidence type="ECO:0000259" key="1">
    <source>
        <dbReference type="Pfam" id="PF12697"/>
    </source>
</evidence>
<dbReference type="InterPro" id="IPR029058">
    <property type="entry name" value="AB_hydrolase_fold"/>
</dbReference>
<dbReference type="Pfam" id="PF12697">
    <property type="entry name" value="Abhydrolase_6"/>
    <property type="match status" value="1"/>
</dbReference>
<dbReference type="PANTHER" id="PTHR43433">
    <property type="entry name" value="HYDROLASE, ALPHA/BETA FOLD FAMILY PROTEIN"/>
    <property type="match status" value="1"/>
</dbReference>
<evidence type="ECO:0000313" key="2">
    <source>
        <dbReference type="EMBL" id="GIH17724.1"/>
    </source>
</evidence>
<dbReference type="EMBL" id="BONZ01000057">
    <property type="protein sequence ID" value="GIH17724.1"/>
    <property type="molecule type" value="Genomic_DNA"/>
</dbReference>
<accession>A0A8J3VT51</accession>
<keyword evidence="3" id="KW-1185">Reference proteome</keyword>
<gene>
    <name evidence="2" type="ORF">Raf01_58960</name>
</gene>
<dbReference type="GO" id="GO:0046503">
    <property type="term" value="P:glycerolipid catabolic process"/>
    <property type="evidence" value="ECO:0007669"/>
    <property type="project" value="TreeGrafter"/>
</dbReference>
<sequence>MASEYVTVPGARLYTERTGDGPSLLLISGGGGDAGMYEEVVPLLAERYTVLIYDRRGNSRSRFTDPDAAIDIATQAGDAIAVLDHYGVDRAYLFGGSGGAVIALEVLARHADRLIGMVAHEPPLVSILPPDSPERRDLAEIGRLAREKSPMRAYAAFGAMILKDPPWLFRSPVGQTLVAAASRIALPVGAAVRRVTGGEPSSMTRQLGNADLLLRRELPLIGLAYRPDLRALRDVDVPWLLATGRDSVGKPYHRPAHVLAEQLGVRCEEFPGGHTVYIEQPREFTEILVTILEGFPGPAPHVSRPGATRTSQ</sequence>
<organism evidence="2 3">
    <name type="scientific">Rugosimonospora africana</name>
    <dbReference type="NCBI Taxonomy" id="556532"/>
    <lineage>
        <taxon>Bacteria</taxon>
        <taxon>Bacillati</taxon>
        <taxon>Actinomycetota</taxon>
        <taxon>Actinomycetes</taxon>
        <taxon>Micromonosporales</taxon>
        <taxon>Micromonosporaceae</taxon>
        <taxon>Rugosimonospora</taxon>
    </lineage>
</organism>
<protein>
    <submittedName>
        <fullName evidence="2">Hydrolase</fullName>
    </submittedName>
</protein>
<dbReference type="AlphaFoldDB" id="A0A8J3VT51"/>
<dbReference type="RefSeq" id="WP_203921281.1">
    <property type="nucleotide sequence ID" value="NZ_BONZ01000057.1"/>
</dbReference>
<dbReference type="PANTHER" id="PTHR43433:SF5">
    <property type="entry name" value="AB HYDROLASE-1 DOMAIN-CONTAINING PROTEIN"/>
    <property type="match status" value="1"/>
</dbReference>